<comment type="subunit">
    <text evidence="7">Heterotrimer of A, B and C subunits.</text>
</comment>
<dbReference type="PROSITE" id="PS00571">
    <property type="entry name" value="AMIDASES"/>
    <property type="match status" value="1"/>
</dbReference>
<gene>
    <name evidence="7" type="primary">gatA</name>
    <name evidence="9" type="ORF">A2827_03340</name>
</gene>
<dbReference type="STRING" id="1802158.A2827_03340"/>
<dbReference type="Proteomes" id="UP000177932">
    <property type="component" value="Unassembled WGS sequence"/>
</dbReference>
<comment type="catalytic activity">
    <reaction evidence="6 7">
        <text>L-glutamyl-tRNA(Gln) + L-glutamine + ATP + H2O = L-glutaminyl-tRNA(Gln) + L-glutamate + ADP + phosphate + H(+)</text>
        <dbReference type="Rhea" id="RHEA:17521"/>
        <dbReference type="Rhea" id="RHEA-COMP:9681"/>
        <dbReference type="Rhea" id="RHEA-COMP:9684"/>
        <dbReference type="ChEBI" id="CHEBI:15377"/>
        <dbReference type="ChEBI" id="CHEBI:15378"/>
        <dbReference type="ChEBI" id="CHEBI:29985"/>
        <dbReference type="ChEBI" id="CHEBI:30616"/>
        <dbReference type="ChEBI" id="CHEBI:43474"/>
        <dbReference type="ChEBI" id="CHEBI:58359"/>
        <dbReference type="ChEBI" id="CHEBI:78520"/>
        <dbReference type="ChEBI" id="CHEBI:78521"/>
        <dbReference type="ChEBI" id="CHEBI:456216"/>
        <dbReference type="EC" id="6.3.5.7"/>
    </reaction>
</comment>
<dbReference type="InterPro" id="IPR000120">
    <property type="entry name" value="Amidase"/>
</dbReference>
<feature type="active site" description="Charge relay system" evidence="7">
    <location>
        <position position="150"/>
    </location>
</feature>
<dbReference type="NCBIfam" id="TIGR00132">
    <property type="entry name" value="gatA"/>
    <property type="match status" value="1"/>
</dbReference>
<feature type="domain" description="Amidase" evidence="8">
    <location>
        <begin position="20"/>
        <end position="475"/>
    </location>
</feature>
<evidence type="ECO:0000313" key="9">
    <source>
        <dbReference type="EMBL" id="OGZ58660.1"/>
    </source>
</evidence>
<dbReference type="PANTHER" id="PTHR11895:SF151">
    <property type="entry name" value="GLUTAMYL-TRNA(GLN) AMIDOTRANSFERASE SUBUNIT A"/>
    <property type="match status" value="1"/>
</dbReference>
<keyword evidence="5 7" id="KW-0648">Protein biosynthesis</keyword>
<proteinExistence type="inferred from homology"/>
<comment type="function">
    <text evidence="7">Allows the formation of correctly charged Gln-tRNA(Gln) through the transamidation of misacylated Glu-tRNA(Gln) in organisms which lack glutaminyl-tRNA synthetase. The reaction takes place in the presence of glutamine and ATP through an activated gamma-phospho-Glu-tRNA(Gln).</text>
</comment>
<dbReference type="InterPro" id="IPR020556">
    <property type="entry name" value="Amidase_CS"/>
</dbReference>
<name>A0A1G2H8M4_9BACT</name>
<evidence type="ECO:0000256" key="2">
    <source>
        <dbReference type="ARBA" id="ARBA00022598"/>
    </source>
</evidence>
<evidence type="ECO:0000256" key="4">
    <source>
        <dbReference type="ARBA" id="ARBA00022840"/>
    </source>
</evidence>
<dbReference type="EC" id="6.3.5.7" evidence="7"/>
<feature type="active site" description="Acyl-ester intermediate" evidence="7">
    <location>
        <position position="174"/>
    </location>
</feature>
<dbReference type="Gene3D" id="3.90.1300.10">
    <property type="entry name" value="Amidase signature (AS) domain"/>
    <property type="match status" value="1"/>
</dbReference>
<evidence type="ECO:0000256" key="3">
    <source>
        <dbReference type="ARBA" id="ARBA00022741"/>
    </source>
</evidence>
<evidence type="ECO:0000256" key="6">
    <source>
        <dbReference type="ARBA" id="ARBA00047407"/>
    </source>
</evidence>
<keyword evidence="2 7" id="KW-0436">Ligase</keyword>
<dbReference type="PANTHER" id="PTHR11895">
    <property type="entry name" value="TRANSAMIDASE"/>
    <property type="match status" value="1"/>
</dbReference>
<evidence type="ECO:0000313" key="10">
    <source>
        <dbReference type="Proteomes" id="UP000177932"/>
    </source>
</evidence>
<evidence type="ECO:0000256" key="7">
    <source>
        <dbReference type="HAMAP-Rule" id="MF_00120"/>
    </source>
</evidence>
<organism evidence="9 10">
    <name type="scientific">Candidatus Spechtbacteria bacterium RIFCSPHIGHO2_01_FULL_43_30</name>
    <dbReference type="NCBI Taxonomy" id="1802158"/>
    <lineage>
        <taxon>Bacteria</taxon>
        <taxon>Candidatus Spechtiibacteriota</taxon>
    </lineage>
</organism>
<dbReference type="GO" id="GO:0005524">
    <property type="term" value="F:ATP binding"/>
    <property type="evidence" value="ECO:0007669"/>
    <property type="project" value="UniProtKB-KW"/>
</dbReference>
<feature type="active site" description="Charge relay system" evidence="7">
    <location>
        <position position="75"/>
    </location>
</feature>
<protein>
    <recommendedName>
        <fullName evidence="7">Glutamyl-tRNA(Gln) amidotransferase subunit A</fullName>
        <shortName evidence="7">Glu-ADT subunit A</shortName>
        <ecNumber evidence="7">6.3.5.7</ecNumber>
    </recommendedName>
</protein>
<dbReference type="GO" id="GO:0006412">
    <property type="term" value="P:translation"/>
    <property type="evidence" value="ECO:0007669"/>
    <property type="project" value="UniProtKB-UniRule"/>
</dbReference>
<dbReference type="GO" id="GO:0050567">
    <property type="term" value="F:glutaminyl-tRNA synthase (glutamine-hydrolyzing) activity"/>
    <property type="evidence" value="ECO:0007669"/>
    <property type="project" value="UniProtKB-UniRule"/>
</dbReference>
<comment type="similarity">
    <text evidence="1 7">Belongs to the amidase family. GatA subfamily.</text>
</comment>
<reference evidence="9 10" key="1">
    <citation type="journal article" date="2016" name="Nat. Commun.">
        <title>Thousands of microbial genomes shed light on interconnected biogeochemical processes in an aquifer system.</title>
        <authorList>
            <person name="Anantharaman K."/>
            <person name="Brown C.T."/>
            <person name="Hug L.A."/>
            <person name="Sharon I."/>
            <person name="Castelle C.J."/>
            <person name="Probst A.J."/>
            <person name="Thomas B.C."/>
            <person name="Singh A."/>
            <person name="Wilkins M.J."/>
            <person name="Karaoz U."/>
            <person name="Brodie E.L."/>
            <person name="Williams K.H."/>
            <person name="Hubbard S.S."/>
            <person name="Banfield J.F."/>
        </authorList>
    </citation>
    <scope>NUCLEOTIDE SEQUENCE [LARGE SCALE GENOMIC DNA]</scope>
</reference>
<dbReference type="InterPro" id="IPR004412">
    <property type="entry name" value="GatA"/>
</dbReference>
<dbReference type="AlphaFoldDB" id="A0A1G2H8M4"/>
<dbReference type="HAMAP" id="MF_00120">
    <property type="entry name" value="GatA"/>
    <property type="match status" value="1"/>
</dbReference>
<dbReference type="Pfam" id="PF01425">
    <property type="entry name" value="Amidase"/>
    <property type="match status" value="1"/>
</dbReference>
<dbReference type="InterPro" id="IPR023631">
    <property type="entry name" value="Amidase_dom"/>
</dbReference>
<evidence type="ECO:0000256" key="1">
    <source>
        <dbReference type="ARBA" id="ARBA00008069"/>
    </source>
</evidence>
<keyword evidence="4 7" id="KW-0067">ATP-binding</keyword>
<comment type="caution">
    <text evidence="9">The sequence shown here is derived from an EMBL/GenBank/DDBJ whole genome shotgun (WGS) entry which is preliminary data.</text>
</comment>
<dbReference type="EMBL" id="MHOD01000002">
    <property type="protein sequence ID" value="OGZ58660.1"/>
    <property type="molecule type" value="Genomic_DNA"/>
</dbReference>
<dbReference type="InterPro" id="IPR036928">
    <property type="entry name" value="AS_sf"/>
</dbReference>
<evidence type="ECO:0000256" key="5">
    <source>
        <dbReference type="ARBA" id="ARBA00022917"/>
    </source>
</evidence>
<dbReference type="SUPFAM" id="SSF75304">
    <property type="entry name" value="Amidase signature (AS) enzymes"/>
    <property type="match status" value="1"/>
</dbReference>
<sequence length="484" mass="52859">MSLINDTQKKIKDREVSARDAVKEYLNVIKEKDSEIHAYLDINEEEAMMQADSVDSKVDNGEDIGLLGGVTIAVKDNILARGFKCTAGSKMLENYRAPYDATVIRKLREAGAIILGKTNLDEFAMGSSTENSAYGPTKNPCDLSRVPGGSSGGSAAAVAAGMCALSLGSDTGGSIRQPAAFCGTVGFKPTYGAVSRYGLIAMASSLDQIGPIGASVDDVKAVFNVIRGKDKLDATSFDMDFRSDKESAKRFEDPISELSEKIKDLRVGVPKEYFGKGIDDKVKEAVERAIKKYEENGVKVEEVSLPHTEYGLAVYYIIMPSEVSANLARYDGIRYGQRAKADSLFDTYEETRRYGFGEEVRRRIMLGTHTLSSGYYDAYYLKAQKVRVLIKQDFVNVFSKVDVIMTPATPSVPFKFGDKSKDPVLMYLSDVFTVGASLAGLPAITLPCDWVKEGGSELPISFQIIGREGGDFEILEIAKLYENL</sequence>
<dbReference type="GO" id="GO:0030956">
    <property type="term" value="C:glutamyl-tRNA(Gln) amidotransferase complex"/>
    <property type="evidence" value="ECO:0007669"/>
    <property type="project" value="InterPro"/>
</dbReference>
<accession>A0A1G2H8M4</accession>
<evidence type="ECO:0000259" key="8">
    <source>
        <dbReference type="Pfam" id="PF01425"/>
    </source>
</evidence>
<keyword evidence="3 7" id="KW-0547">Nucleotide-binding</keyword>